<dbReference type="STRING" id="1401685.P857_5"/>
<feature type="binding site" evidence="9">
    <location>
        <position position="28"/>
    </location>
    <ligand>
        <name>ATP</name>
        <dbReference type="ChEBI" id="CHEBI:30616"/>
    </ligand>
</feature>
<dbReference type="InterPro" id="IPR041445">
    <property type="entry name" value="AAA_lid_4"/>
</dbReference>
<evidence type="ECO:0000256" key="5">
    <source>
        <dbReference type="ARBA" id="ARBA00022840"/>
    </source>
</evidence>
<dbReference type="Proteomes" id="UP000018951">
    <property type="component" value="Unassembled WGS sequence"/>
</dbReference>
<dbReference type="PANTHER" id="PTHR42848">
    <property type="match status" value="1"/>
</dbReference>
<evidence type="ECO:0000256" key="4">
    <source>
        <dbReference type="ARBA" id="ARBA00022801"/>
    </source>
</evidence>
<evidence type="ECO:0000256" key="7">
    <source>
        <dbReference type="ARBA" id="ARBA00023172"/>
    </source>
</evidence>
<proteinExistence type="inferred from homology"/>
<name>W2V272_9RICK</name>
<dbReference type="InterPro" id="IPR036390">
    <property type="entry name" value="WH_DNA-bd_sf"/>
</dbReference>
<dbReference type="NCBIfam" id="NF000868">
    <property type="entry name" value="PRK00080.1"/>
    <property type="match status" value="1"/>
</dbReference>
<dbReference type="HAMAP" id="MF_00016">
    <property type="entry name" value="DNA_HJ_migration_RuvB"/>
    <property type="match status" value="1"/>
</dbReference>
<evidence type="ECO:0000256" key="8">
    <source>
        <dbReference type="ARBA" id="ARBA00023204"/>
    </source>
</evidence>
<feature type="binding site" evidence="9">
    <location>
        <position position="72"/>
    </location>
    <ligand>
        <name>ATP</name>
        <dbReference type="ChEBI" id="CHEBI:30616"/>
    </ligand>
</feature>
<comment type="catalytic activity">
    <reaction evidence="9">
        <text>ATP + H2O = ADP + phosphate + H(+)</text>
        <dbReference type="Rhea" id="RHEA:13065"/>
        <dbReference type="ChEBI" id="CHEBI:15377"/>
        <dbReference type="ChEBI" id="CHEBI:15378"/>
        <dbReference type="ChEBI" id="CHEBI:30616"/>
        <dbReference type="ChEBI" id="CHEBI:43474"/>
        <dbReference type="ChEBI" id="CHEBI:456216"/>
    </reaction>
</comment>
<dbReference type="InterPro" id="IPR036388">
    <property type="entry name" value="WH-like_DNA-bd_sf"/>
</dbReference>
<feature type="binding site" evidence="9">
    <location>
        <begin position="135"/>
        <end position="137"/>
    </location>
    <ligand>
        <name>ATP</name>
        <dbReference type="ChEBI" id="CHEBI:30616"/>
    </ligand>
</feature>
<dbReference type="CDD" id="cd00009">
    <property type="entry name" value="AAA"/>
    <property type="match status" value="1"/>
</dbReference>
<dbReference type="SMART" id="SM00382">
    <property type="entry name" value="AAA"/>
    <property type="match status" value="1"/>
</dbReference>
<evidence type="ECO:0000256" key="10">
    <source>
        <dbReference type="SAM" id="MobiDB-lite"/>
    </source>
</evidence>
<dbReference type="GO" id="GO:0006281">
    <property type="term" value="P:DNA repair"/>
    <property type="evidence" value="ECO:0007669"/>
    <property type="project" value="UniProtKB-UniRule"/>
</dbReference>
<dbReference type="GO" id="GO:0005737">
    <property type="term" value="C:cytoplasm"/>
    <property type="evidence" value="ECO:0007669"/>
    <property type="project" value="UniProtKB-SubCell"/>
</dbReference>
<comment type="similarity">
    <text evidence="9">Belongs to the RuvB family.</text>
</comment>
<feature type="binding site" evidence="9">
    <location>
        <position position="27"/>
    </location>
    <ligand>
        <name>ATP</name>
        <dbReference type="ChEBI" id="CHEBI:30616"/>
    </ligand>
</feature>
<dbReference type="SUPFAM" id="SSF52540">
    <property type="entry name" value="P-loop containing nucleoside triphosphate hydrolases"/>
    <property type="match status" value="1"/>
</dbReference>
<keyword evidence="8 9" id="KW-0234">DNA repair</keyword>
<dbReference type="PANTHER" id="PTHR42848:SF1">
    <property type="entry name" value="HOLLIDAY JUNCTION BRANCH MIGRATION COMPLEX SUBUNIT RUVB"/>
    <property type="match status" value="1"/>
</dbReference>
<comment type="function">
    <text evidence="9">The RuvA-RuvB-RuvC complex processes Holliday junction (HJ) DNA during genetic recombination and DNA repair, while the RuvA-RuvB complex plays an important role in the rescue of blocked DNA replication forks via replication fork reversal (RFR). RuvA specifically binds to HJ cruciform DNA, conferring on it an open structure. The RuvB hexamer acts as an ATP-dependent pump, pulling dsDNA into and through the RuvAB complex. RuvB forms 2 homohexamers on either side of HJ DNA bound by 1 or 2 RuvA tetramers; 4 subunits per hexamer contact DNA at a time. Coordinated motions by a converter formed by DNA-disengaged RuvB subunits stimulates ATP hydrolysis and nucleotide exchange. Immobilization of the converter enables RuvB to convert the ATP-contained energy into a lever motion, pulling 2 nucleotides of DNA out of the RuvA tetramer per ATP hydrolyzed, thus driving DNA branch migration. The RuvB motors rotate together with the DNA substrate, which together with the progressing nucleotide cycle form the mechanistic basis for DNA recombination by continuous HJ branch migration. Branch migration allows RuvC to scan DNA until it finds its consensus sequence, where it cleaves and resolves cruciform DNA.</text>
</comment>
<feature type="binding site" evidence="9">
    <location>
        <position position="73"/>
    </location>
    <ligand>
        <name>Mg(2+)</name>
        <dbReference type="ChEBI" id="CHEBI:18420"/>
    </ligand>
</feature>
<keyword evidence="6 9" id="KW-0238">DNA-binding</keyword>
<feature type="binding site" evidence="9">
    <location>
        <position position="188"/>
    </location>
    <ligand>
        <name>ATP</name>
        <dbReference type="ChEBI" id="CHEBI:30616"/>
    </ligand>
</feature>
<dbReference type="GO" id="GO:0016887">
    <property type="term" value="F:ATP hydrolysis activity"/>
    <property type="evidence" value="ECO:0007669"/>
    <property type="project" value="RHEA"/>
</dbReference>
<comment type="caution">
    <text evidence="9">Lacks conserved residue(s) required for the propagation of feature annotation.</text>
</comment>
<dbReference type="EC" id="3.6.4.-" evidence="9"/>
<dbReference type="Gene3D" id="3.40.50.300">
    <property type="entry name" value="P-loop containing nucleotide triphosphate hydrolases"/>
    <property type="match status" value="1"/>
</dbReference>
<keyword evidence="7 9" id="KW-0233">DNA recombination</keyword>
<dbReference type="GO" id="GO:0009378">
    <property type="term" value="F:four-way junction helicase activity"/>
    <property type="evidence" value="ECO:0007669"/>
    <property type="project" value="InterPro"/>
</dbReference>
<evidence type="ECO:0000256" key="6">
    <source>
        <dbReference type="ARBA" id="ARBA00023125"/>
    </source>
</evidence>
<dbReference type="Gene3D" id="1.10.8.60">
    <property type="match status" value="1"/>
</dbReference>
<sequence>MKKETTYHQDNESIIRSNTKNDFPDDLRPKTLDSFIAQQNIKDNLKVFIQSAKYRGTTMDHVILYGPPGLGKTTLANIVAKELLVNIHITSGPILTKVGDIATLLTNCKTGDVIFIDEIHRLHRNVEEALYPALEDFALDIIIGSGVAAKTIRVDLPKFTLIGATTRLGLLSNPLRDRFGIPLQLTFYSEDNLFLLLERAAKLLDIYYEIQALKQIACCSRGTPRIALRLLKRIRDFYAVSPDIQVITQEFVIKVLSSLGVDNHGLDQADYKYLRFIADNYQENPVGISTISAALYEKAQDIEETIEPYLIKCGFVMRTSKGRVLSKNGLAYINKNRDVLE</sequence>
<dbReference type="InterPro" id="IPR008823">
    <property type="entry name" value="RuvB_wg_C"/>
</dbReference>
<dbReference type="EMBL" id="AXCJ01000002">
    <property type="protein sequence ID" value="ETO91558.1"/>
    <property type="molecule type" value="Genomic_DNA"/>
</dbReference>
<comment type="caution">
    <text evidence="12">The sequence shown here is derived from an EMBL/GenBank/DDBJ whole genome shotgun (WGS) entry which is preliminary data.</text>
</comment>
<evidence type="ECO:0000256" key="2">
    <source>
        <dbReference type="ARBA" id="ARBA00022741"/>
    </source>
</evidence>
<dbReference type="Pfam" id="PF05496">
    <property type="entry name" value="RuvB_N"/>
    <property type="match status" value="1"/>
</dbReference>
<evidence type="ECO:0000313" key="13">
    <source>
        <dbReference type="Proteomes" id="UP000018951"/>
    </source>
</evidence>
<keyword evidence="3 9" id="KW-0227">DNA damage</keyword>
<evidence type="ECO:0000259" key="11">
    <source>
        <dbReference type="SMART" id="SM00382"/>
    </source>
</evidence>
<dbReference type="SUPFAM" id="SSF46785">
    <property type="entry name" value="Winged helix' DNA-binding domain"/>
    <property type="match status" value="1"/>
</dbReference>
<feature type="compositionally biased region" description="Basic and acidic residues" evidence="10">
    <location>
        <begin position="1"/>
        <end position="13"/>
    </location>
</feature>
<feature type="binding site" evidence="9">
    <location>
        <position position="225"/>
    </location>
    <ligand>
        <name>ATP</name>
        <dbReference type="ChEBI" id="CHEBI:30616"/>
    </ligand>
</feature>
<dbReference type="InterPro" id="IPR003593">
    <property type="entry name" value="AAA+_ATPase"/>
</dbReference>
<keyword evidence="1 9" id="KW-0963">Cytoplasm</keyword>
<dbReference type="GO" id="GO:0000400">
    <property type="term" value="F:four-way junction DNA binding"/>
    <property type="evidence" value="ECO:0007669"/>
    <property type="project" value="UniProtKB-UniRule"/>
</dbReference>
<feature type="region of interest" description="Disordered" evidence="10">
    <location>
        <begin position="1"/>
        <end position="26"/>
    </location>
</feature>
<evidence type="ECO:0000256" key="1">
    <source>
        <dbReference type="ARBA" id="ARBA00022490"/>
    </source>
</evidence>
<feature type="binding site" evidence="9">
    <location>
        <position position="318"/>
    </location>
    <ligand>
        <name>DNA</name>
        <dbReference type="ChEBI" id="CHEBI:16991"/>
    </ligand>
</feature>
<comment type="subcellular location">
    <subcellularLocation>
        <location evidence="9">Cytoplasm</location>
    </subcellularLocation>
</comment>
<evidence type="ECO:0000313" key="12">
    <source>
        <dbReference type="EMBL" id="ETO91558.1"/>
    </source>
</evidence>
<feature type="binding site" evidence="9">
    <location>
        <position position="178"/>
    </location>
    <ligand>
        <name>ATP</name>
        <dbReference type="ChEBI" id="CHEBI:30616"/>
    </ligand>
</feature>
<keyword evidence="2 9" id="KW-0547">Nucleotide-binding</keyword>
<dbReference type="GO" id="GO:0005524">
    <property type="term" value="F:ATP binding"/>
    <property type="evidence" value="ECO:0007669"/>
    <property type="project" value="UniProtKB-UniRule"/>
</dbReference>
<organism evidence="12 13">
    <name type="scientific">Candidatus Xenolissoclinum pacificiensis L6</name>
    <dbReference type="NCBI Taxonomy" id="1401685"/>
    <lineage>
        <taxon>Bacteria</taxon>
        <taxon>Pseudomonadati</taxon>
        <taxon>Pseudomonadota</taxon>
        <taxon>Alphaproteobacteria</taxon>
        <taxon>Rickettsiales</taxon>
        <taxon>Anaplasmataceae</taxon>
        <taxon>Candidatus Xenolissoclinum</taxon>
    </lineage>
</organism>
<dbReference type="Pfam" id="PF05491">
    <property type="entry name" value="WHD_RuvB"/>
    <property type="match status" value="1"/>
</dbReference>
<dbReference type="InterPro" id="IPR027417">
    <property type="entry name" value="P-loop_NTPase"/>
</dbReference>
<comment type="subunit">
    <text evidence="9">Homohexamer. Forms an RuvA(8)-RuvB(12)-Holliday junction (HJ) complex. HJ DNA is sandwiched between 2 RuvA tetramers; dsDNA enters through RuvA and exits via RuvB. An RuvB hexamer assembles on each DNA strand where it exits the tetramer. Each RuvB hexamer is contacted by two RuvA subunits (via domain III) on 2 adjacent RuvB subunits; this complex drives branch migration. In the full resolvosome a probable DNA-RuvA(4)-RuvB(12)-RuvC(2) complex forms which resolves the HJ.</text>
</comment>
<accession>W2V272</accession>
<feature type="region of interest" description="Head domain (RuvB-H)" evidence="9">
    <location>
        <begin position="263"/>
        <end position="341"/>
    </location>
</feature>
<dbReference type="PATRIC" id="fig|1401685.3.peg.381"/>
<dbReference type="Gene3D" id="1.10.10.10">
    <property type="entry name" value="Winged helix-like DNA-binding domain superfamily/Winged helix DNA-binding domain"/>
    <property type="match status" value="1"/>
</dbReference>
<feature type="binding site" evidence="9">
    <location>
        <position position="74"/>
    </location>
    <ligand>
        <name>ATP</name>
        <dbReference type="ChEBI" id="CHEBI:30616"/>
    </ligand>
</feature>
<dbReference type="InterPro" id="IPR004605">
    <property type="entry name" value="DNA_helicase_Holl-junc_RuvB"/>
</dbReference>
<dbReference type="NCBIfam" id="TIGR00635">
    <property type="entry name" value="ruvB"/>
    <property type="match status" value="1"/>
</dbReference>
<keyword evidence="4 9" id="KW-0378">Hydrolase</keyword>
<dbReference type="GO" id="GO:0006310">
    <property type="term" value="P:DNA recombination"/>
    <property type="evidence" value="ECO:0007669"/>
    <property type="project" value="UniProtKB-UniRule"/>
</dbReference>
<reference evidence="12 13" key="1">
    <citation type="journal article" date="2013" name="PLoS ONE">
        <title>Bacterial endosymbiosis in a chordate host: long-term co-evolution and conservation of secondary metabolism.</title>
        <authorList>
            <person name="Kwan J.C."/>
            <person name="Schmidt E.W."/>
        </authorList>
    </citation>
    <scope>NUCLEOTIDE SEQUENCE [LARGE SCALE GENOMIC DNA]</scope>
    <source>
        <strain evidence="13">L6</strain>
    </source>
</reference>
<dbReference type="AlphaFoldDB" id="W2V272"/>
<keyword evidence="5 9" id="KW-0067">ATP-binding</keyword>
<feature type="binding site" evidence="9">
    <location>
        <position position="323"/>
    </location>
    <ligand>
        <name>DNA</name>
        <dbReference type="ChEBI" id="CHEBI:16991"/>
    </ligand>
</feature>
<dbReference type="GO" id="GO:0048476">
    <property type="term" value="C:Holliday junction resolvase complex"/>
    <property type="evidence" value="ECO:0007669"/>
    <property type="project" value="UniProtKB-UniRule"/>
</dbReference>
<dbReference type="Pfam" id="PF17864">
    <property type="entry name" value="AAA_lid_4"/>
    <property type="match status" value="1"/>
</dbReference>
<keyword evidence="13" id="KW-1185">Reference proteome</keyword>
<dbReference type="InterPro" id="IPR008824">
    <property type="entry name" value="RuvB-like_N"/>
</dbReference>
<evidence type="ECO:0000256" key="9">
    <source>
        <dbReference type="HAMAP-Rule" id="MF_00016"/>
    </source>
</evidence>
<protein>
    <recommendedName>
        <fullName evidence="9">Holliday junction branch migration complex subunit RuvB</fullName>
        <ecNumber evidence="9">3.6.4.-</ecNumber>
    </recommendedName>
</protein>
<comment type="domain">
    <text evidence="9">Has 3 domains, the large (RuvB-L) and small ATPase (RuvB-S) domains and the C-terminal head (RuvB-H) domain. The head domain binds DNA, while the ATPase domains jointly bind ATP, ADP or are empty depending on the state of the subunit in the translocation cycle. During a single DNA translocation step the structure of each domain remains the same, but their relative positions change.</text>
</comment>
<feature type="domain" description="AAA+ ATPase" evidence="11">
    <location>
        <begin position="58"/>
        <end position="185"/>
    </location>
</feature>
<feature type="binding site" evidence="9">
    <location>
        <position position="73"/>
    </location>
    <ligand>
        <name>ATP</name>
        <dbReference type="ChEBI" id="CHEBI:30616"/>
    </ligand>
</feature>
<keyword evidence="12" id="KW-0347">Helicase</keyword>
<feature type="binding site" evidence="9">
    <location>
        <position position="69"/>
    </location>
    <ligand>
        <name>ATP</name>
        <dbReference type="ChEBI" id="CHEBI:30616"/>
    </ligand>
</feature>
<gene>
    <name evidence="9 12" type="primary">ruvB</name>
    <name evidence="12" type="ORF">P857_5</name>
</gene>
<evidence type="ECO:0000256" key="3">
    <source>
        <dbReference type="ARBA" id="ARBA00022763"/>
    </source>
</evidence>